<dbReference type="EMBL" id="CP063304">
    <property type="protein sequence ID" value="QOV19174.1"/>
    <property type="molecule type" value="Genomic_DNA"/>
</dbReference>
<gene>
    <name evidence="1" type="ORF">INP51_14680</name>
</gene>
<evidence type="ECO:0000313" key="1">
    <source>
        <dbReference type="EMBL" id="QOV19174.1"/>
    </source>
</evidence>
<dbReference type="Proteomes" id="UP000593601">
    <property type="component" value="Chromosome"/>
</dbReference>
<dbReference type="KEGG" id="bliq:INP51_14680"/>
<dbReference type="AlphaFoldDB" id="A0A7M2RGN4"/>
<keyword evidence="2" id="KW-1185">Reference proteome</keyword>
<proteinExistence type="predicted"/>
<reference evidence="1 2" key="1">
    <citation type="submission" date="2020-10" db="EMBL/GenBank/DDBJ databases">
        <title>Blautia liquoris sp.nov., isolated from the mud in a fermentation cellar used for the production of Chinese strong-flavoured liquor.</title>
        <authorList>
            <person name="Lu L."/>
        </authorList>
    </citation>
    <scope>NUCLEOTIDE SEQUENCE [LARGE SCALE GENOMIC DNA]</scope>
    <source>
        <strain evidence="1 2">LZLJ-3</strain>
    </source>
</reference>
<dbReference type="Gene3D" id="1.10.357.10">
    <property type="entry name" value="Tetracycline Repressor, domain 2"/>
    <property type="match status" value="1"/>
</dbReference>
<dbReference type="RefSeq" id="WP_193735521.1">
    <property type="nucleotide sequence ID" value="NZ_CP063304.1"/>
</dbReference>
<sequence length="227" mass="27224">MAVYEKGIETKRRFILSMYNKLRERDASTITVREIAKENNCSPAALYKHFESLEYLIVLGSIRFFIDYMIEYGQLMDNDDNLMDAYIQGWMLYNKYAFDRPDLFYRLFWGEYNTLFADALMEYYELFPVTGSERYPAYYYTLLFSDNVIERDFLILRRAANYNLLSDEDAEYFSKTNTLIVKGMLEMYMGRDLRERRQGEQECNQLLLKNLEKVYVLEKHRPEGEEG</sequence>
<dbReference type="InterPro" id="IPR009057">
    <property type="entry name" value="Homeodomain-like_sf"/>
</dbReference>
<dbReference type="SUPFAM" id="SSF46689">
    <property type="entry name" value="Homeodomain-like"/>
    <property type="match status" value="1"/>
</dbReference>
<name>A0A7M2RGN4_9FIRM</name>
<organism evidence="1 2">
    <name type="scientific">Blautia liquoris</name>
    <dbReference type="NCBI Taxonomy" id="2779518"/>
    <lineage>
        <taxon>Bacteria</taxon>
        <taxon>Bacillati</taxon>
        <taxon>Bacillota</taxon>
        <taxon>Clostridia</taxon>
        <taxon>Lachnospirales</taxon>
        <taxon>Lachnospiraceae</taxon>
        <taxon>Blautia</taxon>
    </lineage>
</organism>
<accession>A0A7M2RGN4</accession>
<protein>
    <submittedName>
        <fullName evidence="1">TetR/AcrR family transcriptional regulator</fullName>
    </submittedName>
</protein>
<evidence type="ECO:0000313" key="2">
    <source>
        <dbReference type="Proteomes" id="UP000593601"/>
    </source>
</evidence>